<feature type="compositionally biased region" description="Basic and acidic residues" evidence="6">
    <location>
        <begin position="263"/>
        <end position="277"/>
    </location>
</feature>
<feature type="domain" description="RRM" evidence="7">
    <location>
        <begin position="145"/>
        <end position="235"/>
    </location>
</feature>
<feature type="region of interest" description="Disordered" evidence="6">
    <location>
        <begin position="1"/>
        <end position="52"/>
    </location>
</feature>
<evidence type="ECO:0000256" key="1">
    <source>
        <dbReference type="ARBA" id="ARBA00002339"/>
    </source>
</evidence>
<dbReference type="PRINTS" id="PR00302">
    <property type="entry name" value="LUPUSLA"/>
</dbReference>
<dbReference type="AlphaFoldDB" id="A0AAV3RLI2"/>
<dbReference type="CDD" id="cd12288">
    <property type="entry name" value="RRM_La_like_plant"/>
    <property type="match status" value="1"/>
</dbReference>
<feature type="compositionally biased region" description="Pro residues" evidence="6">
    <location>
        <begin position="40"/>
        <end position="49"/>
    </location>
</feature>
<evidence type="ECO:0000313" key="10">
    <source>
        <dbReference type="Proteomes" id="UP001454036"/>
    </source>
</evidence>
<dbReference type="PROSITE" id="PS50961">
    <property type="entry name" value="HTH_LA"/>
    <property type="match status" value="1"/>
</dbReference>
<dbReference type="FunFam" id="1.10.10.10:FF:000158">
    <property type="entry name" value="La ribonucleoprotein domain family member 7"/>
    <property type="match status" value="1"/>
</dbReference>
<feature type="compositionally biased region" description="Basic and acidic residues" evidence="6">
    <location>
        <begin position="284"/>
        <end position="304"/>
    </location>
</feature>
<dbReference type="GO" id="GO:0005634">
    <property type="term" value="C:nucleus"/>
    <property type="evidence" value="ECO:0007669"/>
    <property type="project" value="UniProtKB-SubCell"/>
</dbReference>
<evidence type="ECO:0000256" key="2">
    <source>
        <dbReference type="ARBA" id="ARBA00004123"/>
    </source>
</evidence>
<reference evidence="9 10" key="1">
    <citation type="submission" date="2024-01" db="EMBL/GenBank/DDBJ databases">
        <title>The complete chloroplast genome sequence of Lithospermum erythrorhizon: insights into the phylogenetic relationship among Boraginaceae species and the maternal lineages of purple gromwells.</title>
        <authorList>
            <person name="Okada T."/>
            <person name="Watanabe K."/>
        </authorList>
    </citation>
    <scope>NUCLEOTIDE SEQUENCE [LARGE SCALE GENOMIC DNA]</scope>
</reference>
<evidence type="ECO:0000256" key="5">
    <source>
        <dbReference type="PROSITE-ProRule" id="PRU00332"/>
    </source>
</evidence>
<organism evidence="9 10">
    <name type="scientific">Lithospermum erythrorhizon</name>
    <name type="common">Purple gromwell</name>
    <name type="synonym">Lithospermum officinale var. erythrorhizon</name>
    <dbReference type="NCBI Taxonomy" id="34254"/>
    <lineage>
        <taxon>Eukaryota</taxon>
        <taxon>Viridiplantae</taxon>
        <taxon>Streptophyta</taxon>
        <taxon>Embryophyta</taxon>
        <taxon>Tracheophyta</taxon>
        <taxon>Spermatophyta</taxon>
        <taxon>Magnoliopsida</taxon>
        <taxon>eudicotyledons</taxon>
        <taxon>Gunneridae</taxon>
        <taxon>Pentapetalae</taxon>
        <taxon>asterids</taxon>
        <taxon>lamiids</taxon>
        <taxon>Boraginales</taxon>
        <taxon>Boraginaceae</taxon>
        <taxon>Boraginoideae</taxon>
        <taxon>Lithospermeae</taxon>
        <taxon>Lithospermum</taxon>
    </lineage>
</organism>
<gene>
    <name evidence="9" type="ORF">LIER_29688</name>
</gene>
<dbReference type="Proteomes" id="UP001454036">
    <property type="component" value="Unassembled WGS sequence"/>
</dbReference>
<comment type="function">
    <text evidence="1">Transcriptional regulator.</text>
</comment>
<dbReference type="PANTHER" id="PTHR22792:SF159">
    <property type="entry name" value="LA-RELATED PROTEIN 1B-RELATED"/>
    <property type="match status" value="1"/>
</dbReference>
<sequence length="391" mass="43674">MDADALAASSSSQPSDQFDSDHHPNFSPVGSPDFPDSLLPLPPPPPPPLSADDLRHRIIKQVEYYFSDENLSTDKFLMKFITRNGGFVPIGVIASFRKMKKLTKDVSVIVAALRESSLLVVSSSGKNVKRVHPFPTTEVRDPQLCTVLVENLPENHSVENLRRIFGEVGKVVHISIRDPHSVKDSKKCNYAEKLLNNKLHAIVEYDTTEAAEKAVEALNNEHDWRNGLRVKLLKNLNKPGQKKKVWREADPEKNPLVQASDQAAHDDNHQFSDHQDDSHDEEVGEHLRNQRNGEHLPKEKNGHRDRNHGHGRRRVTNGHGILINSQFPLFSDVFILSYSNSHGCFGVPQVRGPLNPNHGFEPSKPPPGPKMPDGTKGFTMGRGRPLVVNVS</sequence>
<dbReference type="Gene3D" id="3.30.70.330">
    <property type="match status" value="1"/>
</dbReference>
<keyword evidence="10" id="KW-1185">Reference proteome</keyword>
<dbReference type="InterPro" id="IPR045180">
    <property type="entry name" value="La_dom_prot"/>
</dbReference>
<evidence type="ECO:0000256" key="4">
    <source>
        <dbReference type="ARBA" id="ARBA00023242"/>
    </source>
</evidence>
<dbReference type="InterPro" id="IPR036388">
    <property type="entry name" value="WH-like_DNA-bd_sf"/>
</dbReference>
<evidence type="ECO:0000256" key="3">
    <source>
        <dbReference type="ARBA" id="ARBA00022884"/>
    </source>
</evidence>
<dbReference type="InterPro" id="IPR002344">
    <property type="entry name" value="Lupus_La"/>
</dbReference>
<dbReference type="InterPro" id="IPR012677">
    <property type="entry name" value="Nucleotide-bd_a/b_plait_sf"/>
</dbReference>
<dbReference type="GO" id="GO:0003729">
    <property type="term" value="F:mRNA binding"/>
    <property type="evidence" value="ECO:0007669"/>
    <property type="project" value="TreeGrafter"/>
</dbReference>
<dbReference type="InterPro" id="IPR034878">
    <property type="entry name" value="La-rel_plant_RRM"/>
</dbReference>
<protein>
    <submittedName>
        <fullName evidence="9">RNA metabolism protein</fullName>
    </submittedName>
</protein>
<evidence type="ECO:0000259" key="8">
    <source>
        <dbReference type="PROSITE" id="PS50961"/>
    </source>
</evidence>
<dbReference type="SMART" id="SM00715">
    <property type="entry name" value="LA"/>
    <property type="match status" value="1"/>
</dbReference>
<dbReference type="SMART" id="SM00360">
    <property type="entry name" value="RRM"/>
    <property type="match status" value="1"/>
</dbReference>
<feature type="region of interest" description="Disordered" evidence="6">
    <location>
        <begin position="260"/>
        <end position="317"/>
    </location>
</feature>
<feature type="compositionally biased region" description="Low complexity" evidence="6">
    <location>
        <begin position="1"/>
        <end position="17"/>
    </location>
</feature>
<evidence type="ECO:0000313" key="9">
    <source>
        <dbReference type="EMBL" id="GAA0177376.1"/>
    </source>
</evidence>
<dbReference type="GO" id="GO:1990904">
    <property type="term" value="C:ribonucleoprotein complex"/>
    <property type="evidence" value="ECO:0007669"/>
    <property type="project" value="InterPro"/>
</dbReference>
<evidence type="ECO:0000259" key="7">
    <source>
        <dbReference type="PROSITE" id="PS50102"/>
    </source>
</evidence>
<dbReference type="SUPFAM" id="SSF54928">
    <property type="entry name" value="RNA-binding domain, RBD"/>
    <property type="match status" value="1"/>
</dbReference>
<dbReference type="EMBL" id="BAABME010010310">
    <property type="protein sequence ID" value="GAA0177376.1"/>
    <property type="molecule type" value="Genomic_DNA"/>
</dbReference>
<feature type="region of interest" description="Disordered" evidence="6">
    <location>
        <begin position="357"/>
        <end position="391"/>
    </location>
</feature>
<dbReference type="PANTHER" id="PTHR22792">
    <property type="entry name" value="LUPUS LA PROTEIN-RELATED"/>
    <property type="match status" value="1"/>
</dbReference>
<dbReference type="PROSITE" id="PS50102">
    <property type="entry name" value="RRM"/>
    <property type="match status" value="1"/>
</dbReference>
<keyword evidence="4" id="KW-0539">Nucleus</keyword>
<accession>A0AAV3RLI2</accession>
<dbReference type="GO" id="GO:0006396">
    <property type="term" value="P:RNA processing"/>
    <property type="evidence" value="ECO:0007669"/>
    <property type="project" value="InterPro"/>
</dbReference>
<comment type="caution">
    <text evidence="9">The sequence shown here is derived from an EMBL/GenBank/DDBJ whole genome shotgun (WGS) entry which is preliminary data.</text>
</comment>
<dbReference type="Gene3D" id="1.10.10.10">
    <property type="entry name" value="Winged helix-like DNA-binding domain superfamily/Winged helix DNA-binding domain"/>
    <property type="match status" value="1"/>
</dbReference>
<dbReference type="SUPFAM" id="SSF46785">
    <property type="entry name" value="Winged helix' DNA-binding domain"/>
    <property type="match status" value="1"/>
</dbReference>
<dbReference type="Pfam" id="PF05383">
    <property type="entry name" value="La"/>
    <property type="match status" value="1"/>
</dbReference>
<dbReference type="InterPro" id="IPR036390">
    <property type="entry name" value="WH_DNA-bd_sf"/>
</dbReference>
<dbReference type="InterPro" id="IPR035979">
    <property type="entry name" value="RBD_domain_sf"/>
</dbReference>
<dbReference type="InterPro" id="IPR006630">
    <property type="entry name" value="La_HTH"/>
</dbReference>
<feature type="compositionally biased region" description="Basic residues" evidence="6">
    <location>
        <begin position="305"/>
        <end position="316"/>
    </location>
</feature>
<keyword evidence="3 5" id="KW-0694">RNA-binding</keyword>
<comment type="subcellular location">
    <subcellularLocation>
        <location evidence="2">Nucleus</location>
    </subcellularLocation>
</comment>
<name>A0AAV3RLI2_LITER</name>
<evidence type="ECO:0000256" key="6">
    <source>
        <dbReference type="SAM" id="MobiDB-lite"/>
    </source>
</evidence>
<feature type="domain" description="HTH La-type RNA-binding" evidence="8">
    <location>
        <begin position="48"/>
        <end position="138"/>
    </location>
</feature>
<dbReference type="InterPro" id="IPR000504">
    <property type="entry name" value="RRM_dom"/>
</dbReference>
<proteinExistence type="predicted"/>
<dbReference type="Pfam" id="PF00076">
    <property type="entry name" value="RRM_1"/>
    <property type="match status" value="1"/>
</dbReference>